<dbReference type="InterPro" id="IPR027417">
    <property type="entry name" value="P-loop_NTPase"/>
</dbReference>
<dbReference type="InterPro" id="IPR038718">
    <property type="entry name" value="SNF2-like_sf"/>
</dbReference>
<dbReference type="GO" id="GO:0016787">
    <property type="term" value="F:hydrolase activity"/>
    <property type="evidence" value="ECO:0007669"/>
    <property type="project" value="UniProtKB-KW"/>
</dbReference>
<dbReference type="InterPro" id="IPR049730">
    <property type="entry name" value="SNF2/RAD54-like_C"/>
</dbReference>
<dbReference type="SMART" id="SM00487">
    <property type="entry name" value="DEXDc"/>
    <property type="match status" value="1"/>
</dbReference>
<dbReference type="Gene3D" id="3.40.50.10810">
    <property type="entry name" value="Tandem AAA-ATPase domain"/>
    <property type="match status" value="1"/>
</dbReference>
<dbReference type="GO" id="GO:0005524">
    <property type="term" value="F:ATP binding"/>
    <property type="evidence" value="ECO:0007669"/>
    <property type="project" value="UniProtKB-KW"/>
</dbReference>
<dbReference type="InterPro" id="IPR001650">
    <property type="entry name" value="Helicase_C-like"/>
</dbReference>
<feature type="domain" description="Helicase ATP-binding" evidence="6">
    <location>
        <begin position="168"/>
        <end position="318"/>
    </location>
</feature>
<accession>A0A0D8ZUT9</accession>
<dbReference type="PANTHER" id="PTHR45766:SF6">
    <property type="entry name" value="SWI_SNF-RELATED MATRIX-ASSOCIATED ACTIN-DEPENDENT REGULATOR OF CHROMATIN SUBFAMILY A-LIKE PROTEIN 1"/>
    <property type="match status" value="1"/>
</dbReference>
<keyword evidence="2" id="KW-0378">Hydrolase</keyword>
<dbReference type="NCBIfam" id="NF041062">
    <property type="entry name" value="DpdE"/>
    <property type="match status" value="1"/>
</dbReference>
<evidence type="ECO:0000259" key="6">
    <source>
        <dbReference type="PROSITE" id="PS51192"/>
    </source>
</evidence>
<proteinExistence type="predicted"/>
<dbReference type="PATRIC" id="fig|1618023.3.peg.2890"/>
<evidence type="ECO:0000256" key="1">
    <source>
        <dbReference type="ARBA" id="ARBA00022741"/>
    </source>
</evidence>
<dbReference type="InterPro" id="IPR014001">
    <property type="entry name" value="Helicase_ATP-bd"/>
</dbReference>
<dbReference type="Proteomes" id="UP000032452">
    <property type="component" value="Unassembled WGS sequence"/>
</dbReference>
<dbReference type="SUPFAM" id="SSF52540">
    <property type="entry name" value="P-loop containing nucleoside triphosphate hydrolases"/>
    <property type="match status" value="2"/>
</dbReference>
<dbReference type="InterPro" id="IPR057342">
    <property type="entry name" value="DEXDc_RapA"/>
</dbReference>
<dbReference type="PANTHER" id="PTHR45766">
    <property type="entry name" value="DNA ANNEALING HELICASE AND ENDONUCLEASE ZRANB3 FAMILY MEMBER"/>
    <property type="match status" value="1"/>
</dbReference>
<dbReference type="PROSITE" id="PS51194">
    <property type="entry name" value="HELICASE_CTER"/>
    <property type="match status" value="1"/>
</dbReference>
<keyword evidence="1" id="KW-0547">Nucleotide-binding</keyword>
<evidence type="ECO:0000256" key="3">
    <source>
        <dbReference type="ARBA" id="ARBA00022806"/>
    </source>
</evidence>
<keyword evidence="9" id="KW-1185">Reference proteome</keyword>
<dbReference type="CDD" id="cd18011">
    <property type="entry name" value="DEXDc_RapA"/>
    <property type="match status" value="1"/>
</dbReference>
<evidence type="ECO:0000259" key="7">
    <source>
        <dbReference type="PROSITE" id="PS51194"/>
    </source>
</evidence>
<dbReference type="AlphaFoldDB" id="A0A0D8ZUT9"/>
<evidence type="ECO:0000256" key="5">
    <source>
        <dbReference type="SAM" id="Coils"/>
    </source>
</evidence>
<dbReference type="Pfam" id="PF00176">
    <property type="entry name" value="SNF2-rel_dom"/>
    <property type="match status" value="1"/>
</dbReference>
<dbReference type="CDD" id="cd18793">
    <property type="entry name" value="SF2_C_SNF"/>
    <property type="match status" value="1"/>
</dbReference>
<feature type="coiled-coil region" evidence="5">
    <location>
        <begin position="743"/>
        <end position="786"/>
    </location>
</feature>
<dbReference type="SMART" id="SM00490">
    <property type="entry name" value="HELICc"/>
    <property type="match status" value="1"/>
</dbReference>
<evidence type="ECO:0000313" key="9">
    <source>
        <dbReference type="Proteomes" id="UP000032452"/>
    </source>
</evidence>
<gene>
    <name evidence="8" type="ORF">UH38_07000</name>
</gene>
<dbReference type="STRING" id="1618023.UH38_07000"/>
<organism evidence="8 9">
    <name type="scientific">Aliterella atlantica CENA595</name>
    <dbReference type="NCBI Taxonomy" id="1618023"/>
    <lineage>
        <taxon>Bacteria</taxon>
        <taxon>Bacillati</taxon>
        <taxon>Cyanobacteriota</taxon>
        <taxon>Cyanophyceae</taxon>
        <taxon>Chroococcidiopsidales</taxon>
        <taxon>Aliterellaceae</taxon>
        <taxon>Aliterella</taxon>
    </lineage>
</organism>
<dbReference type="InterPro" id="IPR000330">
    <property type="entry name" value="SNF2_N"/>
</dbReference>
<dbReference type="Gene3D" id="3.40.50.300">
    <property type="entry name" value="P-loop containing nucleotide triphosphate hydrolases"/>
    <property type="match status" value="1"/>
</dbReference>
<dbReference type="Pfam" id="PF00271">
    <property type="entry name" value="Helicase_C"/>
    <property type="match status" value="1"/>
</dbReference>
<evidence type="ECO:0000313" key="8">
    <source>
        <dbReference type="EMBL" id="KJH72500.1"/>
    </source>
</evidence>
<evidence type="ECO:0000256" key="2">
    <source>
        <dbReference type="ARBA" id="ARBA00022801"/>
    </source>
</evidence>
<dbReference type="GO" id="GO:0004386">
    <property type="term" value="F:helicase activity"/>
    <property type="evidence" value="ECO:0007669"/>
    <property type="project" value="UniProtKB-KW"/>
</dbReference>
<dbReference type="PROSITE" id="PS51192">
    <property type="entry name" value="HELICASE_ATP_BIND_1"/>
    <property type="match status" value="1"/>
</dbReference>
<evidence type="ECO:0000256" key="4">
    <source>
        <dbReference type="ARBA" id="ARBA00022840"/>
    </source>
</evidence>
<feature type="domain" description="Helicase C-terminal" evidence="7">
    <location>
        <begin position="556"/>
        <end position="724"/>
    </location>
</feature>
<dbReference type="OrthoDB" id="9814088at2"/>
<sequence>MMTLGFLVRSTDNTLGIGKLTALTALEGTVEYFYSVGRRITKTLPRPSLRKVKLQRQTRCYIYLEAEATWVIGRISHWDEDCQKYEIALPDSKTILATEAEIFIRCQLPIDDPIDILAMKGQETPYFYNRRSRLVKCLIEQRAISRGITGLLSANVELYPHQVEVVRRVLEDPIQRYLLADEVGLGKTIEAGAILRQFLLDEPQQKALILVPQYLVAQWARELEDKFYISHFAQRVELLAVEDWRKIQHQTRAFGFSILDEAHHIAAMSASTDPLQKQCFATIKQLAHQCDRLLVLSATPVLNHEQDFLTMLHLLDPINYQLDDLAGFRRRVKTRQEIGHILLAFKEGANPFVLKTKSKQLQNLFSEDTYLLNLTNKLQNCLGNQAASITERDRLVGAIRTHISDTYRLHRRMLRNSRAASEDAIFARNAIPEAKYDLDDRSAQIHELLDEWRTVAPSENYSRIFLLLFRASNTWLEIFRQVIVARLNGVAPSELTQEFGVDDVQLLTQIPKFAGEQEILQSLLKIIQTPSAKGDRLELLTTIILHHLAEVLKLQSFSQLQVSVQHRVRRPFSTDKFPKLVIFTSFTQTCTKVFQSLVEMLSQQNVARHCRVDSREIVEKNIQKFRHDPHCFLLVCDSSGEEGRNLQFVDGLIHFDLPWSPNQLEQRLGRIDRIGGKMASESWLLAGVDLPDSVQNAWYQLLKDGFGIFERSIASLQFYVDKKIIDLEKLLFQSGSYELLDIIETIRAEIEAEQVKINEQNALDEIDALEEDAARYFENLDNYDAKHQDIERATEAWLCSALGFRKNYDVNLKYVCNYEPTQRTLIPAGDLIDRFAPHAKQQGTYDRRLANRYCGVNLYRIGEGLTDTLTSYLHWDDRGKAFAMWRQDESWDTNEGGEWIGFQFDYLVEADLTKVEQVIEAANVKFNQKALKRRSDALFPPILETIFLDVHLERVEDENLLKILQRPYVGKKHQIRDYNLAKNRLSILDQFIEPSQWANVCHQARNISETLLRDRSSFIELCQQQSDRAAKKLAYRLHQQKLRLNQLSQPKSTNELKLEIALNQALLAGIRVPCLKPDSVGFIILSGRTPVQPQQEGVSDD</sequence>
<dbReference type="EMBL" id="JYON01000005">
    <property type="protein sequence ID" value="KJH72500.1"/>
    <property type="molecule type" value="Genomic_DNA"/>
</dbReference>
<keyword evidence="3 8" id="KW-0347">Helicase</keyword>
<comment type="caution">
    <text evidence="8">The sequence shown here is derived from an EMBL/GenBank/DDBJ whole genome shotgun (WGS) entry which is preliminary data.</text>
</comment>
<name>A0A0D8ZUT9_9CYAN</name>
<protein>
    <submittedName>
        <fullName evidence="8">Helicase</fullName>
    </submittedName>
</protein>
<reference evidence="8 9" key="1">
    <citation type="submission" date="2015-02" db="EMBL/GenBank/DDBJ databases">
        <title>Draft genome of a novel marine cyanobacterium (Chroococcales) isolated from South Atlantic Ocean.</title>
        <authorList>
            <person name="Rigonato J."/>
            <person name="Alvarenga D.O."/>
            <person name="Branco L.H."/>
            <person name="Varani A.M."/>
            <person name="Brandini F.P."/>
            <person name="Fiore M.F."/>
        </authorList>
    </citation>
    <scope>NUCLEOTIDE SEQUENCE [LARGE SCALE GENOMIC DNA]</scope>
    <source>
        <strain evidence="8 9">CENA595</strain>
    </source>
</reference>
<keyword evidence="4" id="KW-0067">ATP-binding</keyword>
<keyword evidence="5" id="KW-0175">Coiled coil</keyword>